<dbReference type="PANTHER" id="PTHR43283">
    <property type="entry name" value="BETA-LACTAMASE-RELATED"/>
    <property type="match status" value="1"/>
</dbReference>
<sequence length="403" mass="43550">MGSASGMPRWGRTVPALAGAAAGAVWLWRHQGDLMLRRPVNEWTFTHMNALMPKTVVPRAATPSPWPERAESIEATYTLDRVERPLADLHARTFTTSFLVLHRGAIVHESYAGRCAGPGVRFQAFSLTKSVTSILVGIALAEGAITSLHDPVATYCPDLAGTAFEGPTVEQVSDMCSGVGAVEDWTVPESAINRFERAVTGGGSILDVIRSLPRMSPPGTAFNYSTIDSQVLGWVLEGATGMPIAEYAASRLWSRIGTEDDAYYFLTRGRPRTALGGGSLNASTRDLARIGLLMARDGEWAGERIVPKEWVARSRGRDVPHIAVGALGPSGRPHYGYSSQWWTLGGARRAFTGIGVFGQYLYVDPEADVVIVKTSAWPTADDECLDRETITALRALADHLNRG</sequence>
<gene>
    <name evidence="2" type="ORF">EHYA_05716</name>
</gene>
<dbReference type="Pfam" id="PF00144">
    <property type="entry name" value="Beta-lactamase"/>
    <property type="match status" value="1"/>
</dbReference>
<dbReference type="GO" id="GO:0016787">
    <property type="term" value="F:hydrolase activity"/>
    <property type="evidence" value="ECO:0007669"/>
    <property type="project" value="UniProtKB-KW"/>
</dbReference>
<name>A0A401YTV7_9ACTN</name>
<dbReference type="AlphaFoldDB" id="A0A401YTV7"/>
<dbReference type="InterPro" id="IPR001466">
    <property type="entry name" value="Beta-lactam-related"/>
</dbReference>
<evidence type="ECO:0000313" key="3">
    <source>
        <dbReference type="Proteomes" id="UP000286931"/>
    </source>
</evidence>
<dbReference type="Gene3D" id="3.40.710.10">
    <property type="entry name" value="DD-peptidase/beta-lactamase superfamily"/>
    <property type="match status" value="1"/>
</dbReference>
<reference evidence="2 3" key="1">
    <citation type="submission" date="2018-12" db="EMBL/GenBank/DDBJ databases">
        <title>Draft genome sequence of Embleya hyalina NBRC 13850T.</title>
        <authorList>
            <person name="Komaki H."/>
            <person name="Hosoyama A."/>
            <person name="Kimura A."/>
            <person name="Ichikawa N."/>
            <person name="Tamura T."/>
        </authorList>
    </citation>
    <scope>NUCLEOTIDE SEQUENCE [LARGE SCALE GENOMIC DNA]</scope>
    <source>
        <strain evidence="2 3">NBRC 13850</strain>
    </source>
</reference>
<dbReference type="SUPFAM" id="SSF56601">
    <property type="entry name" value="beta-lactamase/transpeptidase-like"/>
    <property type="match status" value="1"/>
</dbReference>
<accession>A0A401YTV7</accession>
<dbReference type="InterPro" id="IPR050789">
    <property type="entry name" value="Diverse_Enzym_Activities"/>
</dbReference>
<protein>
    <submittedName>
        <fullName evidence="2">Hydrolase</fullName>
    </submittedName>
</protein>
<keyword evidence="3" id="KW-1185">Reference proteome</keyword>
<dbReference type="PANTHER" id="PTHR43283:SF14">
    <property type="entry name" value="BLL8153 PROTEIN"/>
    <property type="match status" value="1"/>
</dbReference>
<evidence type="ECO:0000313" key="2">
    <source>
        <dbReference type="EMBL" id="GCD98016.1"/>
    </source>
</evidence>
<organism evidence="2 3">
    <name type="scientific">Embleya hyalina</name>
    <dbReference type="NCBI Taxonomy" id="516124"/>
    <lineage>
        <taxon>Bacteria</taxon>
        <taxon>Bacillati</taxon>
        <taxon>Actinomycetota</taxon>
        <taxon>Actinomycetes</taxon>
        <taxon>Kitasatosporales</taxon>
        <taxon>Streptomycetaceae</taxon>
        <taxon>Embleya</taxon>
    </lineage>
</organism>
<evidence type="ECO:0000259" key="1">
    <source>
        <dbReference type="Pfam" id="PF00144"/>
    </source>
</evidence>
<proteinExistence type="predicted"/>
<comment type="caution">
    <text evidence="2">The sequence shown here is derived from an EMBL/GenBank/DDBJ whole genome shotgun (WGS) entry which is preliminary data.</text>
</comment>
<dbReference type="Proteomes" id="UP000286931">
    <property type="component" value="Unassembled WGS sequence"/>
</dbReference>
<dbReference type="EMBL" id="BIFH01000026">
    <property type="protein sequence ID" value="GCD98016.1"/>
    <property type="molecule type" value="Genomic_DNA"/>
</dbReference>
<dbReference type="InterPro" id="IPR012338">
    <property type="entry name" value="Beta-lactam/transpept-like"/>
</dbReference>
<dbReference type="RefSeq" id="WP_246126946.1">
    <property type="nucleotide sequence ID" value="NZ_BIFH01000026.1"/>
</dbReference>
<feature type="domain" description="Beta-lactamase-related" evidence="1">
    <location>
        <begin position="92"/>
        <end position="388"/>
    </location>
</feature>
<keyword evidence="2" id="KW-0378">Hydrolase</keyword>